<keyword evidence="4 7" id="KW-0456">Lyase</keyword>
<evidence type="ECO:0000259" key="6">
    <source>
        <dbReference type="Pfam" id="PF00155"/>
    </source>
</evidence>
<gene>
    <name evidence="7" type="primary">patB</name>
    <name evidence="7" type="ORF">AW10_02702</name>
</gene>
<comment type="similarity">
    <text evidence="5">Belongs to the class-II pyridoxal-phosphate-dependent aminotransferase family. MalY/PatB cystathionine beta-lyase subfamily.</text>
</comment>
<evidence type="ECO:0000256" key="3">
    <source>
        <dbReference type="ARBA" id="ARBA00022898"/>
    </source>
</evidence>
<dbReference type="PANTHER" id="PTHR43525">
    <property type="entry name" value="PROTEIN MALY"/>
    <property type="match status" value="1"/>
</dbReference>
<dbReference type="GO" id="GO:0030170">
    <property type="term" value="F:pyridoxal phosphate binding"/>
    <property type="evidence" value="ECO:0007669"/>
    <property type="project" value="InterPro"/>
</dbReference>
<dbReference type="AlphaFoldDB" id="A0A011PQB3"/>
<comment type="caution">
    <text evidence="7">The sequence shown here is derived from an EMBL/GenBank/DDBJ whole genome shotgun (WGS) entry which is preliminary data.</text>
</comment>
<dbReference type="PANTHER" id="PTHR43525:SF1">
    <property type="entry name" value="PROTEIN MALY"/>
    <property type="match status" value="1"/>
</dbReference>
<proteinExistence type="inferred from homology"/>
<sequence length="392" mass="43036">MQPLSHFSFERVLDRRGGDSLKWNRYAGRDVLPLWVADMDFAAPPAIIRALEQRVAHGCFGYAEATPALLEAVIDHLQRAYGWQVEADWLVWLPGLVSALNVACRAVDGDVLTATPIYPPFLSAPGLAGKTLATAALQQRAGRWVWNFPALQRALTPNSRLLLLCHPHNPVGRAWDDDELEQIAAFCERHQLIVCSDEIHCQLLLDRQRRHRPLAMFGADVAERSITLMAPSKTYNIPGLGCAFAVIPNAVLRRRFTATMRGIVPHVNALGLVAMEAAYRDCDDWQQALLEVLRDNRDRVATVLGNIPGLTVNHVEATYLAWIDARGLGIGDATAFFEKAGVGLSNGTDFGLPGWLRLNFGCPRTTLDAALERMLSACSGLPRPPPAGSTLL</sequence>
<protein>
    <recommendedName>
        <fullName evidence="2">cysteine-S-conjugate beta-lyase</fullName>
        <ecNumber evidence="2">4.4.1.13</ecNumber>
    </recommendedName>
</protein>
<keyword evidence="3" id="KW-0663">Pyridoxal phosphate</keyword>
<dbReference type="Pfam" id="PF00155">
    <property type="entry name" value="Aminotran_1_2"/>
    <property type="match status" value="1"/>
</dbReference>
<evidence type="ECO:0000256" key="5">
    <source>
        <dbReference type="ARBA" id="ARBA00037974"/>
    </source>
</evidence>
<dbReference type="Gene3D" id="3.90.1150.10">
    <property type="entry name" value="Aspartate Aminotransferase, domain 1"/>
    <property type="match status" value="1"/>
</dbReference>
<dbReference type="PATRIC" id="fig|1454003.3.peg.2756"/>
<evidence type="ECO:0000313" key="8">
    <source>
        <dbReference type="Proteomes" id="UP000021816"/>
    </source>
</evidence>
<comment type="cofactor">
    <cofactor evidence="1">
        <name>pyridoxal 5'-phosphate</name>
        <dbReference type="ChEBI" id="CHEBI:597326"/>
    </cofactor>
</comment>
<dbReference type="InterPro" id="IPR015421">
    <property type="entry name" value="PyrdxlP-dep_Trfase_major"/>
</dbReference>
<dbReference type="InterPro" id="IPR015424">
    <property type="entry name" value="PyrdxlP-dep_Trfase"/>
</dbReference>
<dbReference type="Gene3D" id="3.40.640.10">
    <property type="entry name" value="Type I PLP-dependent aspartate aminotransferase-like (Major domain)"/>
    <property type="match status" value="1"/>
</dbReference>
<evidence type="ECO:0000256" key="4">
    <source>
        <dbReference type="ARBA" id="ARBA00023239"/>
    </source>
</evidence>
<organism evidence="7 8">
    <name type="scientific">Candidatus Accumulibacter appositus</name>
    <dbReference type="NCBI Taxonomy" id="1454003"/>
    <lineage>
        <taxon>Bacteria</taxon>
        <taxon>Pseudomonadati</taxon>
        <taxon>Pseudomonadota</taxon>
        <taxon>Betaproteobacteria</taxon>
        <taxon>Candidatus Accumulibacter</taxon>
    </lineage>
</organism>
<dbReference type="NCBIfam" id="TIGR04350">
    <property type="entry name" value="C_S_lyase_PatB"/>
    <property type="match status" value="1"/>
</dbReference>
<reference evidence="7 8" key="1">
    <citation type="submission" date="2014-02" db="EMBL/GenBank/DDBJ databases">
        <title>Expanding our view of genomic diversity in Candidatus Accumulibacter clades.</title>
        <authorList>
            <person name="Skennerton C.T."/>
            <person name="Barr J.J."/>
            <person name="Slater F.R."/>
            <person name="Bond P.L."/>
            <person name="Tyson G.W."/>
        </authorList>
    </citation>
    <scope>NUCLEOTIDE SEQUENCE [LARGE SCALE GENOMIC DNA]</scope>
    <source>
        <strain evidence="8">BA-92</strain>
    </source>
</reference>
<dbReference type="GO" id="GO:0047804">
    <property type="term" value="F:cysteine-S-conjugate beta-lyase activity"/>
    <property type="evidence" value="ECO:0007669"/>
    <property type="project" value="UniProtKB-EC"/>
</dbReference>
<dbReference type="InterPro" id="IPR004839">
    <property type="entry name" value="Aminotransferase_I/II_large"/>
</dbReference>
<dbReference type="InterPro" id="IPR027619">
    <property type="entry name" value="C-S_lyase_PatB-like"/>
</dbReference>
<accession>A0A011PQB3</accession>
<evidence type="ECO:0000313" key="7">
    <source>
        <dbReference type="EMBL" id="EXI79060.1"/>
    </source>
</evidence>
<dbReference type="EMBL" id="JEMX01000061">
    <property type="protein sequence ID" value="EXI79060.1"/>
    <property type="molecule type" value="Genomic_DNA"/>
</dbReference>
<evidence type="ECO:0000256" key="1">
    <source>
        <dbReference type="ARBA" id="ARBA00001933"/>
    </source>
</evidence>
<dbReference type="EC" id="4.4.1.13" evidence="2"/>
<dbReference type="Proteomes" id="UP000021816">
    <property type="component" value="Unassembled WGS sequence"/>
</dbReference>
<feature type="domain" description="Aminotransferase class I/classII large" evidence="6">
    <location>
        <begin position="30"/>
        <end position="373"/>
    </location>
</feature>
<name>A0A011PQB3_9PROT</name>
<evidence type="ECO:0000256" key="2">
    <source>
        <dbReference type="ARBA" id="ARBA00012224"/>
    </source>
</evidence>
<dbReference type="CDD" id="cd00609">
    <property type="entry name" value="AAT_like"/>
    <property type="match status" value="1"/>
</dbReference>
<dbReference type="InterPro" id="IPR051798">
    <property type="entry name" value="Class-II_PLP-Dep_Aminotrans"/>
</dbReference>
<dbReference type="STRING" id="1454003.AW10_02702"/>
<dbReference type="SUPFAM" id="SSF53383">
    <property type="entry name" value="PLP-dependent transferases"/>
    <property type="match status" value="1"/>
</dbReference>
<dbReference type="InterPro" id="IPR015422">
    <property type="entry name" value="PyrdxlP-dep_Trfase_small"/>
</dbReference>